<proteinExistence type="predicted"/>
<organism evidence="1">
    <name type="scientific">Timema bartmani</name>
    <dbReference type="NCBI Taxonomy" id="61472"/>
    <lineage>
        <taxon>Eukaryota</taxon>
        <taxon>Metazoa</taxon>
        <taxon>Ecdysozoa</taxon>
        <taxon>Arthropoda</taxon>
        <taxon>Hexapoda</taxon>
        <taxon>Insecta</taxon>
        <taxon>Pterygota</taxon>
        <taxon>Neoptera</taxon>
        <taxon>Polyneoptera</taxon>
        <taxon>Phasmatodea</taxon>
        <taxon>Timematodea</taxon>
        <taxon>Timematoidea</taxon>
        <taxon>Timematidae</taxon>
        <taxon>Timema</taxon>
    </lineage>
</organism>
<gene>
    <name evidence="1" type="ORF">TBIB3V08_LOCUS4392</name>
</gene>
<sequence length="499" mass="55052">MRVHTRVTYRVCNWSSVLTPWSSLPRDPWSSPSCPYIHRFLTPSPLLALSLQANKLSSNALSGLSVSGYGSKMLYINPNSQFPRLAFDVQCHAEPPEVVNRAELKQSKETRFGGRVVQRTTLVVDKTADDGEIEVGISVGGSEPAFVWRESGNPTEIRTLIFPSSAVELNTTSALANYANEAGLSWYRVNRVSATYLDTDLTMRLGLLSSQLRDLTKRELPCRSLSCHNELCEVNGTSNLEFNEDSLNGMSNSPMASLVLTDSSQLTSDSQQLGSVGVVGKEGMVDQGAQALEIQTLFFGKYLYHQVVIYSLLGEELMRGLRRDSTKAHRSGRGTEGFSLSQPTLFTYLGETVRYSPFSGKPNSSEGSGFLPPPPAPAPALSCKDPYKKYYIWLLQKPNRDSNLNLPAIRSLVYCEGSALDHVATEVDNILILKGLAGQEEGFGYSWVLSSVGDFENLSGRREDKVFSHQTETVEEHSSIRAATLIKYHLTKHGDYQSP</sequence>
<dbReference type="EMBL" id="OD565512">
    <property type="protein sequence ID" value="CAD7441947.1"/>
    <property type="molecule type" value="Genomic_DNA"/>
</dbReference>
<name>A0A7R9EV19_9NEOP</name>
<dbReference type="AlphaFoldDB" id="A0A7R9EV19"/>
<accession>A0A7R9EV19</accession>
<evidence type="ECO:0000313" key="1">
    <source>
        <dbReference type="EMBL" id="CAD7441947.1"/>
    </source>
</evidence>
<protein>
    <submittedName>
        <fullName evidence="1">Uncharacterized protein</fullName>
    </submittedName>
</protein>
<reference evidence="1" key="1">
    <citation type="submission" date="2020-11" db="EMBL/GenBank/DDBJ databases">
        <authorList>
            <person name="Tran Van P."/>
        </authorList>
    </citation>
    <scope>NUCLEOTIDE SEQUENCE</scope>
</reference>